<gene>
    <name evidence="11" type="primary">secG</name>
    <name evidence="10" type="ORF">AWM72_08960</name>
    <name evidence="12" type="ORF">CYJ28_00790</name>
    <name evidence="11" type="ORF">F6I03_00970</name>
</gene>
<keyword evidence="3 9" id="KW-0813">Transport</keyword>
<comment type="similarity">
    <text evidence="2 9">Belongs to the SecG family.</text>
</comment>
<evidence type="ECO:0000256" key="9">
    <source>
        <dbReference type="RuleBase" id="RU365087"/>
    </source>
</evidence>
<evidence type="ECO:0000313" key="13">
    <source>
        <dbReference type="Proteomes" id="UP000069912"/>
    </source>
</evidence>
<evidence type="ECO:0000256" key="2">
    <source>
        <dbReference type="ARBA" id="ARBA00008445"/>
    </source>
</evidence>
<dbReference type="PRINTS" id="PR01651">
    <property type="entry name" value="SECGEXPORT"/>
</dbReference>
<dbReference type="EMBL" id="CP014160">
    <property type="protein sequence ID" value="AMB94877.1"/>
    <property type="molecule type" value="Genomic_DNA"/>
</dbReference>
<dbReference type="GO" id="GO:0005886">
    <property type="term" value="C:plasma membrane"/>
    <property type="evidence" value="ECO:0007669"/>
    <property type="project" value="UniProtKB-SubCell"/>
</dbReference>
<evidence type="ECO:0000313" key="12">
    <source>
        <dbReference type="EMBL" id="PKZ23117.1"/>
    </source>
</evidence>
<dbReference type="Proteomes" id="UP000327148">
    <property type="component" value="Unassembled WGS sequence"/>
</dbReference>
<dbReference type="Pfam" id="PF03840">
    <property type="entry name" value="SecG"/>
    <property type="match status" value="1"/>
</dbReference>
<evidence type="ECO:0000313" key="10">
    <source>
        <dbReference type="EMBL" id="AMB94877.1"/>
    </source>
</evidence>
<evidence type="ECO:0000256" key="4">
    <source>
        <dbReference type="ARBA" id="ARBA00022692"/>
    </source>
</evidence>
<dbReference type="Proteomes" id="UP000234239">
    <property type="component" value="Unassembled WGS sequence"/>
</dbReference>
<feature type="transmembrane region" description="Helical" evidence="9">
    <location>
        <begin position="51"/>
        <end position="71"/>
    </location>
</feature>
<dbReference type="AlphaFoldDB" id="A0A0X8FCP1"/>
<keyword evidence="9" id="KW-1003">Cell membrane</keyword>
<keyword evidence="13" id="KW-1185">Reference proteome</keyword>
<dbReference type="NCBIfam" id="TIGR00810">
    <property type="entry name" value="secG"/>
    <property type="match status" value="1"/>
</dbReference>
<sequence length="75" mass="8124">MYDILLTAMIVIAILLILVVIVQPSKNNPSNLTSSDASVGKRKKARGFEAAMNRFTVVLGFVFMVIALLIAKISS</sequence>
<dbReference type="InterPro" id="IPR004692">
    <property type="entry name" value="SecG"/>
</dbReference>
<reference evidence="12 14" key="3">
    <citation type="submission" date="2017-12" db="EMBL/GenBank/DDBJ databases">
        <title>Phylogenetic diversity of female urinary microbiome.</title>
        <authorList>
            <person name="Thomas-White K."/>
            <person name="Wolfe A.J."/>
        </authorList>
    </citation>
    <scope>NUCLEOTIDE SEQUENCE [LARGE SCALE GENOMIC DNA]</scope>
    <source>
        <strain evidence="12 14">UMB0139</strain>
    </source>
</reference>
<comment type="subcellular location">
    <subcellularLocation>
        <location evidence="9">Cell membrane</location>
        <topology evidence="9">Multi-pass membrane protein</topology>
    </subcellularLocation>
    <subcellularLocation>
        <location evidence="1">Membrane</location>
        <topology evidence="1">Multi-pass membrane protein</topology>
    </subcellularLocation>
</comment>
<evidence type="ECO:0000256" key="6">
    <source>
        <dbReference type="ARBA" id="ARBA00022989"/>
    </source>
</evidence>
<name>A0A0X8FCP1_9LACT</name>
<evidence type="ECO:0000313" key="15">
    <source>
        <dbReference type="Proteomes" id="UP000327148"/>
    </source>
</evidence>
<evidence type="ECO:0000256" key="8">
    <source>
        <dbReference type="ARBA" id="ARBA00023136"/>
    </source>
</evidence>
<keyword evidence="6 9" id="KW-1133">Transmembrane helix</keyword>
<evidence type="ECO:0000313" key="11">
    <source>
        <dbReference type="EMBL" id="KAA9301806.1"/>
    </source>
</evidence>
<reference evidence="11 15" key="4">
    <citation type="submission" date="2019-09" db="EMBL/GenBank/DDBJ databases">
        <title>Draft genome sequence assemblies of isolates from the urinary tract.</title>
        <authorList>
            <person name="Mores C.R."/>
            <person name="Putonti C."/>
            <person name="Wolfe A.J."/>
        </authorList>
    </citation>
    <scope>NUCLEOTIDE SEQUENCE [LARGE SCALE GENOMIC DNA]</scope>
    <source>
        <strain evidence="11 15">UMB623</strain>
    </source>
</reference>
<keyword evidence="5 9" id="KW-0653">Protein transport</keyword>
<evidence type="ECO:0000256" key="7">
    <source>
        <dbReference type="ARBA" id="ARBA00023010"/>
    </source>
</evidence>
<dbReference type="STRING" id="119206.AWM72_08960"/>
<organism evidence="10 13">
    <name type="scientific">Aerococcus sanguinicola</name>
    <dbReference type="NCBI Taxonomy" id="119206"/>
    <lineage>
        <taxon>Bacteria</taxon>
        <taxon>Bacillati</taxon>
        <taxon>Bacillota</taxon>
        <taxon>Bacilli</taxon>
        <taxon>Lactobacillales</taxon>
        <taxon>Aerococcaceae</taxon>
        <taxon>Aerococcus</taxon>
    </lineage>
</organism>
<dbReference type="KEGG" id="asan:AWM72_08960"/>
<comment type="function">
    <text evidence="9">Involved in protein export. Participates in an early event of protein translocation.</text>
</comment>
<reference evidence="10 13" key="1">
    <citation type="journal article" date="2016" name="Genome Announc.">
        <title>Complete Genome Sequences of Aerococcus christensenii CCUG 28831T, Aerococcus sanguinicola CCUG 43001T, Aerococcus urinae CCUG 36881T, Aerococcus urinaeequi CCUG 28094T, Aerococcus urinaehominis CCUG 42038 BT, and Aerococcus viridans CCUG 4311T.</title>
        <authorList>
            <person name="Carkaci D."/>
            <person name="Dargis R."/>
            <person name="Nielsen X.C."/>
            <person name="Skovgaard O."/>
            <person name="Fuursted K."/>
            <person name="Christensen J.J."/>
        </authorList>
    </citation>
    <scope>NUCLEOTIDE SEQUENCE [LARGE SCALE GENOMIC DNA]</scope>
    <source>
        <strain evidence="10 13">CCUG43001</strain>
    </source>
</reference>
<keyword evidence="4 9" id="KW-0812">Transmembrane</keyword>
<evidence type="ECO:0000256" key="1">
    <source>
        <dbReference type="ARBA" id="ARBA00004141"/>
    </source>
</evidence>
<keyword evidence="8 9" id="KW-0472">Membrane</keyword>
<keyword evidence="7 9" id="KW-0811">Translocation</keyword>
<feature type="transmembrane region" description="Helical" evidence="9">
    <location>
        <begin position="6"/>
        <end position="22"/>
    </location>
</feature>
<evidence type="ECO:0000256" key="5">
    <source>
        <dbReference type="ARBA" id="ARBA00022927"/>
    </source>
</evidence>
<dbReference type="OrthoDB" id="1651166at2"/>
<dbReference type="GeneID" id="92904199"/>
<accession>A0A0X8FCP1</accession>
<proteinExistence type="inferred from homology"/>
<dbReference type="Proteomes" id="UP000069912">
    <property type="component" value="Chromosome"/>
</dbReference>
<evidence type="ECO:0000313" key="14">
    <source>
        <dbReference type="Proteomes" id="UP000234239"/>
    </source>
</evidence>
<evidence type="ECO:0000256" key="3">
    <source>
        <dbReference type="ARBA" id="ARBA00022448"/>
    </source>
</evidence>
<reference evidence="13" key="2">
    <citation type="submission" date="2016-01" db="EMBL/GenBank/DDBJ databases">
        <title>Six Aerococcus type strain genome sequencing and assembly using PacBio and Illumina Hiseq.</title>
        <authorList>
            <person name="Carkaci D."/>
            <person name="Dargis R."/>
            <person name="Nielsen X.C."/>
            <person name="Skovgaard O."/>
            <person name="Fuursted K."/>
            <person name="Christensen J.J."/>
        </authorList>
    </citation>
    <scope>NUCLEOTIDE SEQUENCE [LARGE SCALE GENOMIC DNA]</scope>
    <source>
        <strain evidence="13">CCUG43001</strain>
    </source>
</reference>
<dbReference type="GO" id="GO:0009306">
    <property type="term" value="P:protein secretion"/>
    <property type="evidence" value="ECO:0007669"/>
    <property type="project" value="UniProtKB-UniRule"/>
</dbReference>
<protein>
    <recommendedName>
        <fullName evidence="9">Protein-export membrane protein SecG</fullName>
    </recommendedName>
</protein>
<dbReference type="EMBL" id="PKGY01000001">
    <property type="protein sequence ID" value="PKZ23117.1"/>
    <property type="molecule type" value="Genomic_DNA"/>
</dbReference>
<dbReference type="GO" id="GO:0015450">
    <property type="term" value="F:protein-transporting ATPase activity"/>
    <property type="evidence" value="ECO:0007669"/>
    <property type="project" value="UniProtKB-UniRule"/>
</dbReference>
<dbReference type="RefSeq" id="WP_067976391.1">
    <property type="nucleotide sequence ID" value="NZ_CAJHKM010000003.1"/>
</dbReference>
<dbReference type="EMBL" id="VYWO01000001">
    <property type="protein sequence ID" value="KAA9301806.1"/>
    <property type="molecule type" value="Genomic_DNA"/>
</dbReference>